<evidence type="ECO:0000256" key="1">
    <source>
        <dbReference type="ARBA" id="ARBA00000213"/>
    </source>
</evidence>
<evidence type="ECO:0000259" key="7">
    <source>
        <dbReference type="PROSITE" id="PS50880"/>
    </source>
</evidence>
<reference evidence="9" key="1">
    <citation type="journal article" date="2020" name="Nature">
        <title>Giant virus diversity and host interactions through global metagenomics.</title>
        <authorList>
            <person name="Schulz F."/>
            <person name="Roux S."/>
            <person name="Paez-Espino D."/>
            <person name="Jungbluth S."/>
            <person name="Walsh D.A."/>
            <person name="Denef V.J."/>
            <person name="McMahon K.D."/>
            <person name="Konstantinidis K.T."/>
            <person name="Eloe-Fadrosh E.A."/>
            <person name="Kyrpides N.C."/>
            <person name="Woyke T."/>
        </authorList>
    </citation>
    <scope>NUCLEOTIDE SEQUENCE</scope>
    <source>
        <strain evidence="9">GVMAG-M-3300009187-29</strain>
    </source>
</reference>
<dbReference type="CDD" id="cd00186">
    <property type="entry name" value="TOP1Ac"/>
    <property type="match status" value="1"/>
</dbReference>
<protein>
    <recommendedName>
        <fullName evidence="3">DNA topoisomerase</fullName>
        <ecNumber evidence="3">5.6.2.1</ecNumber>
    </recommendedName>
</protein>
<name>A0A6C0B3C5_9ZZZZ</name>
<dbReference type="InterPro" id="IPR023405">
    <property type="entry name" value="Topo_IA_core_domain"/>
</dbReference>
<dbReference type="Gene3D" id="1.10.290.10">
    <property type="entry name" value="Topoisomerase I, domain 4"/>
    <property type="match status" value="1"/>
</dbReference>
<feature type="domain" description="Toprim" evidence="7">
    <location>
        <begin position="31"/>
        <end position="142"/>
    </location>
</feature>
<dbReference type="PROSITE" id="PS00396">
    <property type="entry name" value="TOPO_IA_1"/>
    <property type="match status" value="1"/>
</dbReference>
<evidence type="ECO:0000256" key="6">
    <source>
        <dbReference type="ARBA" id="ARBA00023235"/>
    </source>
</evidence>
<dbReference type="InterPro" id="IPR025589">
    <property type="entry name" value="Toprim_C_rpt"/>
</dbReference>
<dbReference type="SUPFAM" id="SSF56712">
    <property type="entry name" value="Prokaryotic type I DNA topoisomerase"/>
    <property type="match status" value="1"/>
</dbReference>
<dbReference type="InterPro" id="IPR006171">
    <property type="entry name" value="TOPRIM_dom"/>
</dbReference>
<dbReference type="GO" id="GO:0006265">
    <property type="term" value="P:DNA topological change"/>
    <property type="evidence" value="ECO:0007669"/>
    <property type="project" value="InterPro"/>
</dbReference>
<dbReference type="PROSITE" id="PS50880">
    <property type="entry name" value="TOPRIM"/>
    <property type="match status" value="1"/>
</dbReference>
<dbReference type="InterPro" id="IPR003602">
    <property type="entry name" value="Topo_IA_DNA-bd_dom"/>
</dbReference>
<dbReference type="AlphaFoldDB" id="A0A6C0B3C5"/>
<dbReference type="InterPro" id="IPR023406">
    <property type="entry name" value="Topo_IA_AS"/>
</dbReference>
<dbReference type="InterPro" id="IPR003601">
    <property type="entry name" value="Topo_IA_2"/>
</dbReference>
<dbReference type="SMART" id="SM00437">
    <property type="entry name" value="TOP1Ac"/>
    <property type="match status" value="1"/>
</dbReference>
<keyword evidence="5" id="KW-0238">DNA-binding</keyword>
<evidence type="ECO:0000256" key="4">
    <source>
        <dbReference type="ARBA" id="ARBA00023029"/>
    </source>
</evidence>
<dbReference type="GO" id="GO:0003677">
    <property type="term" value="F:DNA binding"/>
    <property type="evidence" value="ECO:0007669"/>
    <property type="project" value="UniProtKB-KW"/>
</dbReference>
<dbReference type="Gene3D" id="3.40.50.140">
    <property type="match status" value="1"/>
</dbReference>
<dbReference type="GO" id="GO:0003917">
    <property type="term" value="F:DNA topoisomerase type I (single strand cut, ATP-independent) activity"/>
    <property type="evidence" value="ECO:0007669"/>
    <property type="project" value="UniProtKB-EC"/>
</dbReference>
<dbReference type="PRINTS" id="PR00417">
    <property type="entry name" value="PRTPISMRASEI"/>
</dbReference>
<comment type="catalytic activity">
    <reaction evidence="1">
        <text>ATP-independent breakage of single-stranded DNA, followed by passage and rejoining.</text>
        <dbReference type="EC" id="5.6.2.1"/>
    </reaction>
</comment>
<dbReference type="EC" id="5.6.2.1" evidence="3"/>
<dbReference type="InterPro" id="IPR000380">
    <property type="entry name" value="Topo_IA"/>
</dbReference>
<proteinExistence type="inferred from homology"/>
<dbReference type="InterPro" id="IPR013826">
    <property type="entry name" value="Topo_IA_cen_sub3"/>
</dbReference>
<feature type="domain" description="Topo IA-type catalytic" evidence="8">
    <location>
        <begin position="158"/>
        <end position="605"/>
    </location>
</feature>
<dbReference type="Pfam" id="PF01751">
    <property type="entry name" value="Toprim"/>
    <property type="match status" value="1"/>
</dbReference>
<dbReference type="Pfam" id="PF01131">
    <property type="entry name" value="Topoisom_bac"/>
    <property type="match status" value="1"/>
</dbReference>
<evidence type="ECO:0000256" key="3">
    <source>
        <dbReference type="ARBA" id="ARBA00012891"/>
    </source>
</evidence>
<dbReference type="InterPro" id="IPR013825">
    <property type="entry name" value="Topo_IA_cen_sub2"/>
</dbReference>
<dbReference type="PROSITE" id="PS52039">
    <property type="entry name" value="TOPO_IA_2"/>
    <property type="match status" value="1"/>
</dbReference>
<keyword evidence="6" id="KW-0413">Isomerase</keyword>
<dbReference type="InterPro" id="IPR013824">
    <property type="entry name" value="Topo_IA_cen_sub1"/>
</dbReference>
<evidence type="ECO:0000259" key="8">
    <source>
        <dbReference type="PROSITE" id="PS52039"/>
    </source>
</evidence>
<accession>A0A6C0B3C5</accession>
<evidence type="ECO:0000256" key="2">
    <source>
        <dbReference type="ARBA" id="ARBA00009446"/>
    </source>
</evidence>
<evidence type="ECO:0000313" key="9">
    <source>
        <dbReference type="EMBL" id="QHS86304.1"/>
    </source>
</evidence>
<dbReference type="PANTHER" id="PTHR42785:SF1">
    <property type="entry name" value="DNA TOPOISOMERASE"/>
    <property type="match status" value="1"/>
</dbReference>
<dbReference type="SMART" id="SM00436">
    <property type="entry name" value="TOP1Bc"/>
    <property type="match status" value="1"/>
</dbReference>
<dbReference type="Gene3D" id="2.70.20.10">
    <property type="entry name" value="Topoisomerase I, domain 3"/>
    <property type="match status" value="1"/>
</dbReference>
<dbReference type="Gene3D" id="1.10.460.10">
    <property type="entry name" value="Topoisomerase I, domain 2"/>
    <property type="match status" value="1"/>
</dbReference>
<sequence>MPPKFYKKKTFSKSSAPSATHSANKINYSATFLIIVESPSKCKKIEGFLGSDYCCIASKGHIRTVDGLKSIDTKGTFEPTFSIIDEKKPHVEFMHEVIGRFSKSNIILASDDDREGEAIAWHICKVFGLAVETTPRIVFHEVTELALIKAVGSPRRINMNLVQAQQARQVLDIIVGYRISPYLWKYLYHNKNNSLSAGRCQTPALRLVYDNEKEKKAFELKYKTVGSFFGKNVSFELNKEFDDDKQVLEFMEKSKGFAYTLTVGQPKESRRSAPKPFTTSRLLQTASSSLHISPKETMSLCQQLYQEGHITYMRTESAKYSGVFLEQCKKYILAQFTRTEYLGDLQVLENKDINNPHEAIRVTHVTTSSINTDNARLSSMYKLIWKNSVETCMADALYNIVTVKIGAPLDTCYNTNVESPKFLGWRTIEEKLDVTELQNIASSQILYFKSIETVKKPFSHNSVESSCVARNKGQKYTEATLIHKLEELGIGRPSTFATIVDTIQERGYVNRIDLEGDKIICKEFLLKENVLEIKEKEKTFGAEKNKLVLQPVGLLTIEFLTQHFENIFEYGYTKIMEDKLDNVAKGSEKDWAAICKTCYEEIKELAKPLAKLEKQTYQLDEKNIFIFERYGPVIRKTLEDGTFQYSQVKKGLNIDLELLKSGGYAIEDLIEIKNGILGKYDGKDVVLKTGKYGPYVECGDKKESIKSLEKQLDQIKLEDVIPLFEKGDKPDKSVLRKIDETMSLRRGKFGNYVFYKTEEMVKPEFFNIKKFDQCPITCDAQILIQWLKDKYINKLKK</sequence>
<evidence type="ECO:0000256" key="5">
    <source>
        <dbReference type="ARBA" id="ARBA00023125"/>
    </source>
</evidence>
<keyword evidence="4" id="KW-0799">Topoisomerase</keyword>
<dbReference type="PANTHER" id="PTHR42785">
    <property type="entry name" value="DNA TOPOISOMERASE, TYPE IA, CORE"/>
    <property type="match status" value="1"/>
</dbReference>
<dbReference type="InterPro" id="IPR013497">
    <property type="entry name" value="Topo_IA_cen"/>
</dbReference>
<dbReference type="SMART" id="SM00493">
    <property type="entry name" value="TOPRIM"/>
    <property type="match status" value="1"/>
</dbReference>
<organism evidence="9">
    <name type="scientific">viral metagenome</name>
    <dbReference type="NCBI Taxonomy" id="1070528"/>
    <lineage>
        <taxon>unclassified sequences</taxon>
        <taxon>metagenomes</taxon>
        <taxon>organismal metagenomes</taxon>
    </lineage>
</organism>
<comment type="similarity">
    <text evidence="2">Belongs to the type IA topoisomerase family.</text>
</comment>
<dbReference type="EMBL" id="MN739053">
    <property type="protein sequence ID" value="QHS86304.1"/>
    <property type="molecule type" value="Genomic_DNA"/>
</dbReference>
<dbReference type="Pfam" id="PF13368">
    <property type="entry name" value="Toprim_C_rpt"/>
    <property type="match status" value="1"/>
</dbReference>